<dbReference type="PANTHER" id="PTHR24321:SF11">
    <property type="entry name" value="BLR0893 PROTEIN"/>
    <property type="match status" value="1"/>
</dbReference>
<evidence type="ECO:0000259" key="5">
    <source>
        <dbReference type="SMART" id="SM00822"/>
    </source>
</evidence>
<dbReference type="EMBL" id="BJXA01000119">
    <property type="protein sequence ID" value="GEM43881.1"/>
    <property type="molecule type" value="Genomic_DNA"/>
</dbReference>
<accession>A0A511MTZ2</accession>
<dbReference type="Pfam" id="PF13561">
    <property type="entry name" value="adh_short_C2"/>
    <property type="match status" value="1"/>
</dbReference>
<feature type="domain" description="Ketoreductase" evidence="5">
    <location>
        <begin position="82"/>
        <end position="277"/>
    </location>
</feature>
<dbReference type="InterPro" id="IPR057326">
    <property type="entry name" value="KR_dom"/>
</dbReference>
<dbReference type="AlphaFoldDB" id="A0A511MTZ2"/>
<dbReference type="PROSITE" id="PS51318">
    <property type="entry name" value="TAT"/>
    <property type="match status" value="1"/>
</dbReference>
<feature type="transmembrane region" description="Helical" evidence="4">
    <location>
        <begin position="39"/>
        <end position="64"/>
    </location>
</feature>
<dbReference type="PROSITE" id="PS00061">
    <property type="entry name" value="ADH_SHORT"/>
    <property type="match status" value="1"/>
</dbReference>
<gene>
    <name evidence="6" type="ORF">NN4_84000</name>
</gene>
<dbReference type="SMART" id="SM00822">
    <property type="entry name" value="PKS_KR"/>
    <property type="match status" value="1"/>
</dbReference>
<evidence type="ECO:0000313" key="6">
    <source>
        <dbReference type="EMBL" id="GEM43881.1"/>
    </source>
</evidence>
<keyword evidence="7" id="KW-1185">Reference proteome</keyword>
<dbReference type="PRINTS" id="PR00080">
    <property type="entry name" value="SDRFAMILY"/>
</dbReference>
<feature type="region of interest" description="Disordered" evidence="3">
    <location>
        <begin position="1"/>
        <end position="35"/>
    </location>
</feature>
<dbReference type="Proteomes" id="UP000321424">
    <property type="component" value="Unassembled WGS sequence"/>
</dbReference>
<dbReference type="InterPro" id="IPR020904">
    <property type="entry name" value="Sc_DH/Rdtase_CS"/>
</dbReference>
<reference evidence="6 7" key="1">
    <citation type="submission" date="2019-07" db="EMBL/GenBank/DDBJ databases">
        <title>Whole genome shotgun sequence of Nocardia ninae NBRC 108245.</title>
        <authorList>
            <person name="Hosoyama A."/>
            <person name="Uohara A."/>
            <person name="Ohji S."/>
            <person name="Ichikawa N."/>
        </authorList>
    </citation>
    <scope>NUCLEOTIDE SEQUENCE [LARGE SCALE GENOMIC DNA]</scope>
    <source>
        <strain evidence="6 7">NBRC 108245</strain>
    </source>
</reference>
<keyword evidence="2" id="KW-0560">Oxidoreductase</keyword>
<dbReference type="InterPro" id="IPR002347">
    <property type="entry name" value="SDR_fam"/>
</dbReference>
<evidence type="ECO:0000256" key="2">
    <source>
        <dbReference type="ARBA" id="ARBA00023002"/>
    </source>
</evidence>
<dbReference type="PANTHER" id="PTHR24321">
    <property type="entry name" value="DEHYDROGENASES, SHORT CHAIN"/>
    <property type="match status" value="1"/>
</dbReference>
<dbReference type="PRINTS" id="PR00081">
    <property type="entry name" value="GDHRDH"/>
</dbReference>
<evidence type="ECO:0000256" key="4">
    <source>
        <dbReference type="SAM" id="Phobius"/>
    </source>
</evidence>
<comment type="similarity">
    <text evidence="1">Belongs to the short-chain dehydrogenases/reductases (SDR) family.</text>
</comment>
<organism evidence="6 7">
    <name type="scientific">Nocardia ninae NBRC 108245</name>
    <dbReference type="NCBI Taxonomy" id="1210091"/>
    <lineage>
        <taxon>Bacteria</taxon>
        <taxon>Bacillati</taxon>
        <taxon>Actinomycetota</taxon>
        <taxon>Actinomycetes</taxon>
        <taxon>Mycobacteriales</taxon>
        <taxon>Nocardiaceae</taxon>
        <taxon>Nocardia</taxon>
    </lineage>
</organism>
<dbReference type="GO" id="GO:0016491">
    <property type="term" value="F:oxidoreductase activity"/>
    <property type="evidence" value="ECO:0007669"/>
    <property type="project" value="UniProtKB-KW"/>
</dbReference>
<sequence>MTNNDDAARVADGGELGPAEAPRPATGKQQAAKPSRRRLLGTMAASGLAVGAAAGLAGGVALGANSNPPRYEPTALRRFAGKTVVITGATSGIGAAAARLFAAEGGRVAFCGRREDRGRAVEREIRAAGGEATYIRADVLVEDEVRNFVDSAAKLYGGLDVAFNNAGITVQKKLHEYSTADFDRVLNTNLRGTFLAIKYQVPHLIRRGGGTIVVTSSSNALATDAGRGAYTASKRGLVGLVQSAALDYAADGIRVNALVPGTTDTEFVRRAAGLEHLPDDMYQVMMKQWAGSNVPGLGRLATAAEIAAFALTLASPEHPYLTGAQLVIDGGKTAHA</sequence>
<proteinExistence type="inferred from homology"/>
<dbReference type="InterPro" id="IPR006311">
    <property type="entry name" value="TAT_signal"/>
</dbReference>
<dbReference type="SUPFAM" id="SSF51735">
    <property type="entry name" value="NAD(P)-binding Rossmann-fold domains"/>
    <property type="match status" value="1"/>
</dbReference>
<protein>
    <recommendedName>
        <fullName evidence="5">Ketoreductase domain-containing protein</fullName>
    </recommendedName>
</protein>
<dbReference type="FunFam" id="3.40.50.720:FF:000084">
    <property type="entry name" value="Short-chain dehydrogenase reductase"/>
    <property type="match status" value="1"/>
</dbReference>
<evidence type="ECO:0000256" key="3">
    <source>
        <dbReference type="SAM" id="MobiDB-lite"/>
    </source>
</evidence>
<keyword evidence="4" id="KW-0472">Membrane</keyword>
<comment type="caution">
    <text evidence="6">The sequence shown here is derived from an EMBL/GenBank/DDBJ whole genome shotgun (WGS) entry which is preliminary data.</text>
</comment>
<dbReference type="Gene3D" id="3.40.50.720">
    <property type="entry name" value="NAD(P)-binding Rossmann-like Domain"/>
    <property type="match status" value="1"/>
</dbReference>
<evidence type="ECO:0000256" key="1">
    <source>
        <dbReference type="ARBA" id="ARBA00006484"/>
    </source>
</evidence>
<keyword evidence="4" id="KW-0812">Transmembrane</keyword>
<name>A0A511MTZ2_9NOCA</name>
<dbReference type="CDD" id="cd05233">
    <property type="entry name" value="SDR_c"/>
    <property type="match status" value="1"/>
</dbReference>
<keyword evidence="4" id="KW-1133">Transmembrane helix</keyword>
<evidence type="ECO:0000313" key="7">
    <source>
        <dbReference type="Proteomes" id="UP000321424"/>
    </source>
</evidence>
<dbReference type="InterPro" id="IPR036291">
    <property type="entry name" value="NAD(P)-bd_dom_sf"/>
</dbReference>
<dbReference type="RefSeq" id="WP_246181396.1">
    <property type="nucleotide sequence ID" value="NZ_BJXA01000119.1"/>
</dbReference>